<feature type="domain" description="J" evidence="11">
    <location>
        <begin position="54"/>
        <end position="107"/>
    </location>
</feature>
<dbReference type="SUPFAM" id="SSF46565">
    <property type="entry name" value="Chaperone J-domain"/>
    <property type="match status" value="1"/>
</dbReference>
<evidence type="ECO:0000256" key="1">
    <source>
        <dbReference type="ARBA" id="ARBA00004434"/>
    </source>
</evidence>
<keyword evidence="6" id="KW-0472">Membrane</keyword>
<feature type="chain" id="PRO_5031160733" description="J domain-containing protein" evidence="10">
    <location>
        <begin position="18"/>
        <end position="112"/>
    </location>
</feature>
<dbReference type="Gene3D" id="1.10.287.110">
    <property type="entry name" value="DnaJ domain"/>
    <property type="match status" value="1"/>
</dbReference>
<evidence type="ECO:0000256" key="9">
    <source>
        <dbReference type="ARBA" id="ARBA00063640"/>
    </source>
</evidence>
<dbReference type="GO" id="GO:0001405">
    <property type="term" value="C:PAM complex, Tim23 associated import motor"/>
    <property type="evidence" value="ECO:0007669"/>
    <property type="project" value="TreeGrafter"/>
</dbReference>
<evidence type="ECO:0000256" key="3">
    <source>
        <dbReference type="ARBA" id="ARBA00022792"/>
    </source>
</evidence>
<keyword evidence="2" id="KW-0812">Transmembrane</keyword>
<keyword evidence="10" id="KW-0732">Signal</keyword>
<dbReference type="PROSITE" id="PS50076">
    <property type="entry name" value="DNAJ_2"/>
    <property type="match status" value="1"/>
</dbReference>
<evidence type="ECO:0000256" key="10">
    <source>
        <dbReference type="SAM" id="SignalP"/>
    </source>
</evidence>
<dbReference type="PANTHER" id="PTHR12763:SF28">
    <property type="entry name" value="GEO10507P1-RELATED"/>
    <property type="match status" value="1"/>
</dbReference>
<name>A0A7S2ALT3_9CHLO</name>
<keyword evidence="3" id="KW-0999">Mitochondrion inner membrane</keyword>
<protein>
    <recommendedName>
        <fullName evidence="11">J domain-containing protein</fullName>
    </recommendedName>
</protein>
<dbReference type="AlphaFoldDB" id="A0A7S2ALT3"/>
<evidence type="ECO:0000256" key="7">
    <source>
        <dbReference type="ARBA" id="ARBA00038105"/>
    </source>
</evidence>
<accession>A0A7S2ALT3</accession>
<evidence type="ECO:0000256" key="5">
    <source>
        <dbReference type="ARBA" id="ARBA00023128"/>
    </source>
</evidence>
<reference evidence="12" key="1">
    <citation type="submission" date="2021-01" db="EMBL/GenBank/DDBJ databases">
        <authorList>
            <person name="Corre E."/>
            <person name="Pelletier E."/>
            <person name="Niang G."/>
            <person name="Scheremetjew M."/>
            <person name="Finn R."/>
            <person name="Kale V."/>
            <person name="Holt S."/>
            <person name="Cochrane G."/>
            <person name="Meng A."/>
            <person name="Brown T."/>
            <person name="Cohen L."/>
        </authorList>
    </citation>
    <scope>NUCLEOTIDE SEQUENCE</scope>
    <source>
        <strain evidence="12">RCC733</strain>
    </source>
</reference>
<comment type="subcellular location">
    <subcellularLocation>
        <location evidence="1">Mitochondrion inner membrane</location>
        <topology evidence="1">Single-pass membrane protein</topology>
    </subcellularLocation>
</comment>
<evidence type="ECO:0000256" key="4">
    <source>
        <dbReference type="ARBA" id="ARBA00022989"/>
    </source>
</evidence>
<dbReference type="EMBL" id="HBGR01003174">
    <property type="protein sequence ID" value="CAD9371736.1"/>
    <property type="molecule type" value="Transcribed_RNA"/>
</dbReference>
<organism evidence="12">
    <name type="scientific">Pycnococcus provasolii</name>
    <dbReference type="NCBI Taxonomy" id="41880"/>
    <lineage>
        <taxon>Eukaryota</taxon>
        <taxon>Viridiplantae</taxon>
        <taxon>Chlorophyta</taxon>
        <taxon>Pseudoscourfieldiophyceae</taxon>
        <taxon>Pseudoscourfieldiales</taxon>
        <taxon>Pycnococcaceae</taxon>
        <taxon>Pycnococcus</taxon>
    </lineage>
</organism>
<gene>
    <name evidence="12" type="ORF">PPRO1471_LOCUS2119</name>
</gene>
<comment type="similarity">
    <text evidence="7">Belongs to the TIM14 family.</text>
</comment>
<dbReference type="InterPro" id="IPR036869">
    <property type="entry name" value="J_dom_sf"/>
</dbReference>
<dbReference type="InterPro" id="IPR001623">
    <property type="entry name" value="DnaJ_domain"/>
</dbReference>
<comment type="subunit">
    <text evidence="9">Probable component of the PAM complex at least composed of a mitochondrial HSP70 protein, TIMM44 and TIMM14. The complex interacts with the TIMM23 component of the TIM17:23 complex.</text>
</comment>
<dbReference type="GO" id="GO:0001671">
    <property type="term" value="F:ATPase activator activity"/>
    <property type="evidence" value="ECO:0007669"/>
    <property type="project" value="TreeGrafter"/>
</dbReference>
<dbReference type="PANTHER" id="PTHR12763">
    <property type="match status" value="1"/>
</dbReference>
<evidence type="ECO:0000259" key="11">
    <source>
        <dbReference type="PROSITE" id="PS50076"/>
    </source>
</evidence>
<keyword evidence="5" id="KW-0496">Mitochondrion</keyword>
<sequence length="112" mass="12002">MATPIVMGLTVAAGALAARQAALGFEYMLSGKLMQSFGKGFYQGGFEANMTRREACKILAVRESTPPDKIKEAHRRIMTANHPDAGGSPYIATKVNEAKEMLVGKKRGDSAL</sequence>
<evidence type="ECO:0000256" key="2">
    <source>
        <dbReference type="ARBA" id="ARBA00022692"/>
    </source>
</evidence>
<proteinExistence type="inferred from homology"/>
<evidence type="ECO:0000313" key="12">
    <source>
        <dbReference type="EMBL" id="CAD9371736.1"/>
    </source>
</evidence>
<evidence type="ECO:0000256" key="6">
    <source>
        <dbReference type="ARBA" id="ARBA00023136"/>
    </source>
</evidence>
<dbReference type="GO" id="GO:0030150">
    <property type="term" value="P:protein import into mitochondrial matrix"/>
    <property type="evidence" value="ECO:0007669"/>
    <property type="project" value="TreeGrafter"/>
</dbReference>
<feature type="signal peptide" evidence="10">
    <location>
        <begin position="1"/>
        <end position="17"/>
    </location>
</feature>
<keyword evidence="4" id="KW-1133">Transmembrane helix</keyword>
<dbReference type="FunFam" id="1.10.287.110:FF:000001">
    <property type="entry name" value="Import inner membrane translocase subunit tim14"/>
    <property type="match status" value="1"/>
</dbReference>
<evidence type="ECO:0000256" key="8">
    <source>
        <dbReference type="ARBA" id="ARBA00059031"/>
    </source>
</evidence>
<comment type="function">
    <text evidence="8">Component of the PAM complex, a complex required for the translocation of transit peptide-containing proteins from the inner membrane into the mitochondrial matrix in an ATP-dependent manner.</text>
</comment>